<dbReference type="InterPro" id="IPR051201">
    <property type="entry name" value="Chloro_Bact_Ser_Proteases"/>
</dbReference>
<keyword evidence="4" id="KW-1133">Transmembrane helix</keyword>
<dbReference type="Gene3D" id="2.40.10.10">
    <property type="entry name" value="Trypsin-like serine proteases"/>
    <property type="match status" value="2"/>
</dbReference>
<proteinExistence type="inferred from homology"/>
<dbReference type="AlphaFoldDB" id="A0A2M8AGG6"/>
<gene>
    <name evidence="5" type="ORF">CO116_01950</name>
</gene>
<accession>A0A2M8AGG6</accession>
<dbReference type="SUPFAM" id="SSF50494">
    <property type="entry name" value="Trypsin-like serine proteases"/>
    <property type="match status" value="1"/>
</dbReference>
<keyword evidence="4" id="KW-0812">Transmembrane</keyword>
<comment type="caution">
    <text evidence="5">The sequence shown here is derived from an EMBL/GenBank/DDBJ whole genome shotgun (WGS) entry which is preliminary data.</text>
</comment>
<dbReference type="InterPro" id="IPR043504">
    <property type="entry name" value="Peptidase_S1_PA_chymotrypsin"/>
</dbReference>
<comment type="similarity">
    <text evidence="1">Belongs to the peptidase S1C family.</text>
</comment>
<protein>
    <submittedName>
        <fullName evidence="5">Uncharacterized protein</fullName>
    </submittedName>
</protein>
<sequence>MENNKKTFTIILITSIIVSSIFGGVMGFGAGLISANGFNLADWFKVHILGKTAATLDIINLTKKVITINEESAIISAVEKVAPAVVSIIVTKDLPKIQEYYSPFNSDFFRQFFGQDFENFFGPSAPSAGRGEQGGRQKQEIGGGSGFIITADGYIVTNKHVALDQQAEYTVLMNDGAKYAAKVLARDPINDLAILKIDAKNLPTVELGDSANLKVGQSVIAIGNALGEFRNTVSTGVISGLSRSITAGATGLGSEQLINVIQTDASINPGNSGGPLLNIVGQVIGINTAIAQGAQNIGFAIPIDEVKSTIESVRQYGKIVRPWLGVR</sequence>
<keyword evidence="4" id="KW-0472">Membrane</keyword>
<organism evidence="5 6">
    <name type="scientific">Candidatus Falkowbacteria bacterium CG_4_9_14_3_um_filter_38_19</name>
    <dbReference type="NCBI Taxonomy" id="1974559"/>
    <lineage>
        <taxon>Bacteria</taxon>
        <taxon>Candidatus Falkowiibacteriota</taxon>
    </lineage>
</organism>
<evidence type="ECO:0000256" key="2">
    <source>
        <dbReference type="ARBA" id="ARBA00022670"/>
    </source>
</evidence>
<dbReference type="EMBL" id="PFUO01000093">
    <property type="protein sequence ID" value="PJB16693.1"/>
    <property type="molecule type" value="Genomic_DNA"/>
</dbReference>
<dbReference type="GO" id="GO:0006508">
    <property type="term" value="P:proteolysis"/>
    <property type="evidence" value="ECO:0007669"/>
    <property type="project" value="UniProtKB-KW"/>
</dbReference>
<dbReference type="PANTHER" id="PTHR43343">
    <property type="entry name" value="PEPTIDASE S12"/>
    <property type="match status" value="1"/>
</dbReference>
<keyword evidence="2" id="KW-0645">Protease</keyword>
<feature type="non-terminal residue" evidence="5">
    <location>
        <position position="327"/>
    </location>
</feature>
<feature type="transmembrane region" description="Helical" evidence="4">
    <location>
        <begin position="7"/>
        <end position="33"/>
    </location>
</feature>
<dbReference type="GO" id="GO:0004252">
    <property type="term" value="F:serine-type endopeptidase activity"/>
    <property type="evidence" value="ECO:0007669"/>
    <property type="project" value="InterPro"/>
</dbReference>
<reference evidence="6" key="1">
    <citation type="submission" date="2017-09" db="EMBL/GenBank/DDBJ databases">
        <title>Depth-based differentiation of microbial function through sediment-hosted aquifers and enrichment of novel symbionts in the deep terrestrial subsurface.</title>
        <authorList>
            <person name="Probst A.J."/>
            <person name="Ladd B."/>
            <person name="Jarett J.K."/>
            <person name="Geller-Mcgrath D.E."/>
            <person name="Sieber C.M.K."/>
            <person name="Emerson J.B."/>
            <person name="Anantharaman K."/>
            <person name="Thomas B.C."/>
            <person name="Malmstrom R."/>
            <person name="Stieglmeier M."/>
            <person name="Klingl A."/>
            <person name="Woyke T."/>
            <person name="Ryan C.M."/>
            <person name="Banfield J.F."/>
        </authorList>
    </citation>
    <scope>NUCLEOTIDE SEQUENCE [LARGE SCALE GENOMIC DNA]</scope>
</reference>
<name>A0A2M8AGG6_9BACT</name>
<dbReference type="InterPro" id="IPR001940">
    <property type="entry name" value="Peptidase_S1C"/>
</dbReference>
<keyword evidence="3" id="KW-0378">Hydrolase</keyword>
<dbReference type="PRINTS" id="PR00834">
    <property type="entry name" value="PROTEASES2C"/>
</dbReference>
<evidence type="ECO:0000313" key="6">
    <source>
        <dbReference type="Proteomes" id="UP000230611"/>
    </source>
</evidence>
<dbReference type="InterPro" id="IPR009003">
    <property type="entry name" value="Peptidase_S1_PA"/>
</dbReference>
<evidence type="ECO:0000256" key="1">
    <source>
        <dbReference type="ARBA" id="ARBA00010541"/>
    </source>
</evidence>
<dbReference type="Proteomes" id="UP000230611">
    <property type="component" value="Unassembled WGS sequence"/>
</dbReference>
<dbReference type="PANTHER" id="PTHR43343:SF3">
    <property type="entry name" value="PROTEASE DO-LIKE 8, CHLOROPLASTIC"/>
    <property type="match status" value="1"/>
</dbReference>
<evidence type="ECO:0000256" key="3">
    <source>
        <dbReference type="ARBA" id="ARBA00022801"/>
    </source>
</evidence>
<evidence type="ECO:0000256" key="4">
    <source>
        <dbReference type="SAM" id="Phobius"/>
    </source>
</evidence>
<evidence type="ECO:0000313" key="5">
    <source>
        <dbReference type="EMBL" id="PJB16693.1"/>
    </source>
</evidence>
<dbReference type="Pfam" id="PF13365">
    <property type="entry name" value="Trypsin_2"/>
    <property type="match status" value="1"/>
</dbReference>